<dbReference type="EMBL" id="BPLR01016587">
    <property type="protein sequence ID" value="GIY84891.1"/>
    <property type="molecule type" value="Genomic_DNA"/>
</dbReference>
<name>A0AAV4WPQ1_CAEEX</name>
<comment type="caution">
    <text evidence="1">The sequence shown here is derived from an EMBL/GenBank/DDBJ whole genome shotgun (WGS) entry which is preliminary data.</text>
</comment>
<accession>A0AAV4WPQ1</accession>
<dbReference type="AlphaFoldDB" id="A0AAV4WPQ1"/>
<gene>
    <name evidence="1" type="ORF">CEXT_796631</name>
</gene>
<protein>
    <submittedName>
        <fullName evidence="1">Uncharacterized protein</fullName>
    </submittedName>
</protein>
<evidence type="ECO:0000313" key="2">
    <source>
        <dbReference type="Proteomes" id="UP001054945"/>
    </source>
</evidence>
<keyword evidence="2" id="KW-1185">Reference proteome</keyword>
<sequence length="121" mass="13940">MKNLNYPIAAFKLIPSFNLYLTHPRERESIFPSMLLNFKTKFQKRILPPLPTNFSVSLLTSNEECFLHIMNSMKLPLSEGYHVSESNDLFTQSPPLFLCKYQLKSGLPCTNECNNVPGQRE</sequence>
<evidence type="ECO:0000313" key="1">
    <source>
        <dbReference type="EMBL" id="GIY84891.1"/>
    </source>
</evidence>
<reference evidence="1 2" key="1">
    <citation type="submission" date="2021-06" db="EMBL/GenBank/DDBJ databases">
        <title>Caerostris extrusa draft genome.</title>
        <authorList>
            <person name="Kono N."/>
            <person name="Arakawa K."/>
        </authorList>
    </citation>
    <scope>NUCLEOTIDE SEQUENCE [LARGE SCALE GENOMIC DNA]</scope>
</reference>
<dbReference type="Proteomes" id="UP001054945">
    <property type="component" value="Unassembled WGS sequence"/>
</dbReference>
<proteinExistence type="predicted"/>
<organism evidence="1 2">
    <name type="scientific">Caerostris extrusa</name>
    <name type="common">Bark spider</name>
    <name type="synonym">Caerostris bankana</name>
    <dbReference type="NCBI Taxonomy" id="172846"/>
    <lineage>
        <taxon>Eukaryota</taxon>
        <taxon>Metazoa</taxon>
        <taxon>Ecdysozoa</taxon>
        <taxon>Arthropoda</taxon>
        <taxon>Chelicerata</taxon>
        <taxon>Arachnida</taxon>
        <taxon>Araneae</taxon>
        <taxon>Araneomorphae</taxon>
        <taxon>Entelegynae</taxon>
        <taxon>Araneoidea</taxon>
        <taxon>Araneidae</taxon>
        <taxon>Caerostris</taxon>
    </lineage>
</organism>